<dbReference type="OrthoDB" id="198399at2"/>
<keyword evidence="1" id="KW-0812">Transmembrane</keyword>
<feature type="transmembrane region" description="Helical" evidence="1">
    <location>
        <begin position="218"/>
        <end position="234"/>
    </location>
</feature>
<gene>
    <name evidence="2" type="ORF">SAMN02982927_01917</name>
</gene>
<dbReference type="InterPro" id="IPR036034">
    <property type="entry name" value="PDZ_sf"/>
</dbReference>
<reference evidence="3" key="1">
    <citation type="submission" date="2016-10" db="EMBL/GenBank/DDBJ databases">
        <authorList>
            <person name="Varghese N."/>
            <person name="Submissions S."/>
        </authorList>
    </citation>
    <scope>NUCLEOTIDE SEQUENCE [LARGE SCALE GENOMIC DNA]</scope>
    <source>
        <strain evidence="3">ATCC 700379</strain>
    </source>
</reference>
<keyword evidence="1" id="KW-0472">Membrane</keyword>
<name>A0A1I2SFW9_9BACL</name>
<feature type="transmembrane region" description="Helical" evidence="1">
    <location>
        <begin position="6"/>
        <end position="31"/>
    </location>
</feature>
<evidence type="ECO:0000313" key="2">
    <source>
        <dbReference type="EMBL" id="SFG51602.1"/>
    </source>
</evidence>
<dbReference type="RefSeq" id="WP_093672386.1">
    <property type="nucleotide sequence ID" value="NZ_FOOY01000012.1"/>
</dbReference>
<accession>A0A1I2SFW9</accession>
<dbReference type="AlphaFoldDB" id="A0A1I2SFW9"/>
<dbReference type="SUPFAM" id="SSF50156">
    <property type="entry name" value="PDZ domain-like"/>
    <property type="match status" value="1"/>
</dbReference>
<evidence type="ECO:0000313" key="3">
    <source>
        <dbReference type="Proteomes" id="UP000198752"/>
    </source>
</evidence>
<dbReference type="Proteomes" id="UP000198752">
    <property type="component" value="Unassembled WGS sequence"/>
</dbReference>
<dbReference type="EMBL" id="FOOY01000012">
    <property type="protein sequence ID" value="SFG51602.1"/>
    <property type="molecule type" value="Genomic_DNA"/>
</dbReference>
<feature type="transmembrane region" description="Helical" evidence="1">
    <location>
        <begin position="51"/>
        <end position="73"/>
    </location>
</feature>
<proteinExistence type="predicted"/>
<feature type="transmembrane region" description="Helical" evidence="1">
    <location>
        <begin position="79"/>
        <end position="96"/>
    </location>
</feature>
<keyword evidence="1" id="KW-1133">Transmembrane helix</keyword>
<organism evidence="2 3">
    <name type="scientific">Sporolactobacillus nakayamae</name>
    <dbReference type="NCBI Taxonomy" id="269670"/>
    <lineage>
        <taxon>Bacteria</taxon>
        <taxon>Bacillati</taxon>
        <taxon>Bacillota</taxon>
        <taxon>Bacilli</taxon>
        <taxon>Bacillales</taxon>
        <taxon>Sporolactobacillaceae</taxon>
        <taxon>Sporolactobacillus</taxon>
    </lineage>
</organism>
<feature type="transmembrane region" description="Helical" evidence="1">
    <location>
        <begin position="185"/>
        <end position="206"/>
    </location>
</feature>
<feature type="transmembrane region" description="Helical" evidence="1">
    <location>
        <begin position="103"/>
        <end position="122"/>
    </location>
</feature>
<dbReference type="STRING" id="269670.SAMN02982927_01917"/>
<feature type="transmembrane region" description="Helical" evidence="1">
    <location>
        <begin position="142"/>
        <end position="164"/>
    </location>
</feature>
<evidence type="ECO:0000256" key="1">
    <source>
        <dbReference type="SAM" id="Phobius"/>
    </source>
</evidence>
<protein>
    <submittedName>
        <fullName evidence="2">Uncharacterized protein</fullName>
    </submittedName>
</protein>
<sequence>MTDIVGFVFSGIATFFVNPIVYLLVLALFLYSAQRVRRERRSFRVKAYGMFNTIFASILPSLIVGLIGSLVLIVAGVSLAPGVIVLFSLAYFVVLLTCQQRFLSPAIAGGLTLVAAYFIPVFQTPYPLINRWIAEIHALDYLSFGVFLIVGLLVETMLIFFWGANQTSPRLISGNRGGLVGAQEACQIWIAPLFFLVPVTGVIPAIGPWPFVSDGTSFSFAIFPLGVGIAQLITHSLPKQAVHQTARWMMATSGISAIFVGAAFLLRLPILVVIGGAAALISRLVLVWYHHHLRETHPFYYVMPNRGLRLIGVIPHSLGARLGIIPGEEILRVNDQEVGSVFEFYDALQKHAAYCKLEVIDRFGEQRFVKGPIHEDDDYKIGLLFLENDQWNIKQKTNS</sequence>
<keyword evidence="3" id="KW-1185">Reference proteome</keyword>